<dbReference type="SUPFAM" id="SSF103473">
    <property type="entry name" value="MFS general substrate transporter"/>
    <property type="match status" value="1"/>
</dbReference>
<evidence type="ECO:0000313" key="10">
    <source>
        <dbReference type="Proteomes" id="UP000655588"/>
    </source>
</evidence>
<dbReference type="EMBL" id="WNWW01000851">
    <property type="protein sequence ID" value="KAF3421548.1"/>
    <property type="molecule type" value="Genomic_DNA"/>
</dbReference>
<dbReference type="PANTHER" id="PTHR11662:SF415">
    <property type="entry name" value="AT30085P-RELATED"/>
    <property type="match status" value="1"/>
</dbReference>
<feature type="transmembrane region" description="Helical" evidence="7">
    <location>
        <begin position="260"/>
        <end position="281"/>
    </location>
</feature>
<keyword evidence="3 7" id="KW-0812">Transmembrane</keyword>
<keyword evidence="5 7" id="KW-1133">Transmembrane helix</keyword>
<feature type="domain" description="Major facilitator superfamily (MFS) profile" evidence="8">
    <location>
        <begin position="88"/>
        <end position="516"/>
    </location>
</feature>
<name>A0A833S715_9HYME</name>
<dbReference type="GO" id="GO:0016020">
    <property type="term" value="C:membrane"/>
    <property type="evidence" value="ECO:0007669"/>
    <property type="project" value="UniProtKB-SubCell"/>
</dbReference>
<comment type="caution">
    <text evidence="9">The sequence shown here is derived from an EMBL/GenBank/DDBJ whole genome shotgun (WGS) entry which is preliminary data.</text>
</comment>
<feature type="transmembrane region" description="Helical" evidence="7">
    <location>
        <begin position="454"/>
        <end position="477"/>
    </location>
</feature>
<comment type="subcellular location">
    <subcellularLocation>
        <location evidence="1">Membrane</location>
        <topology evidence="1">Multi-pass membrane protein</topology>
    </subcellularLocation>
</comment>
<dbReference type="AlphaFoldDB" id="A0A833S715"/>
<evidence type="ECO:0000256" key="3">
    <source>
        <dbReference type="ARBA" id="ARBA00022692"/>
    </source>
</evidence>
<feature type="transmembrane region" description="Helical" evidence="7">
    <location>
        <begin position="192"/>
        <end position="216"/>
    </location>
</feature>
<keyword evidence="2" id="KW-0813">Transport</keyword>
<feature type="transmembrane region" description="Helical" evidence="7">
    <location>
        <begin position="166"/>
        <end position="186"/>
    </location>
</feature>
<reference evidence="9" key="1">
    <citation type="submission" date="2019-11" db="EMBL/GenBank/DDBJ databases">
        <title>The nuclear and mitochondrial genomes of Frieseomelitta varia - a highly eusocial stingless bee (Meliponini) with a permanently sterile worker caste.</title>
        <authorList>
            <person name="Freitas F.C.P."/>
            <person name="Lourenco A.P."/>
            <person name="Nunes F.M.F."/>
            <person name="Paschoal A.R."/>
            <person name="Abreu F.C.P."/>
            <person name="Barbin F.O."/>
            <person name="Bataglia L."/>
            <person name="Cardoso-Junior C.A.M."/>
            <person name="Cervoni M.S."/>
            <person name="Silva S.R."/>
            <person name="Dalarmi F."/>
            <person name="Del Lama M.A."/>
            <person name="Depintor T.S."/>
            <person name="Ferreira K.M."/>
            <person name="Goria P.S."/>
            <person name="Jaskot M.C."/>
            <person name="Lago D.C."/>
            <person name="Luna-Lucena D."/>
            <person name="Moda L.M."/>
            <person name="Nascimento L."/>
            <person name="Pedrino M."/>
            <person name="Rabico F.O."/>
            <person name="Sanches F.C."/>
            <person name="Santos D.E."/>
            <person name="Santos C.G."/>
            <person name="Vieira J."/>
            <person name="Lopes T.F."/>
            <person name="Barchuk A.R."/>
            <person name="Hartfelder K."/>
            <person name="Simoes Z.L.P."/>
            <person name="Bitondi M.M.G."/>
            <person name="Pinheiro D.G."/>
        </authorList>
    </citation>
    <scope>NUCLEOTIDE SEQUENCE</scope>
    <source>
        <strain evidence="9">USP_RPSP 00005682</strain>
        <tissue evidence="9">Whole individual</tissue>
    </source>
</reference>
<dbReference type="CDD" id="cd17318">
    <property type="entry name" value="MFS_SLC17"/>
    <property type="match status" value="1"/>
</dbReference>
<evidence type="ECO:0000256" key="6">
    <source>
        <dbReference type="ARBA" id="ARBA00023136"/>
    </source>
</evidence>
<feature type="transmembrane region" description="Helical" evidence="7">
    <location>
        <begin position="399"/>
        <end position="418"/>
    </location>
</feature>
<keyword evidence="10" id="KW-1185">Reference proteome</keyword>
<feature type="transmembrane region" description="Helical" evidence="7">
    <location>
        <begin position="424"/>
        <end position="442"/>
    </location>
</feature>
<evidence type="ECO:0000256" key="5">
    <source>
        <dbReference type="ARBA" id="ARBA00022989"/>
    </source>
</evidence>
<evidence type="ECO:0000313" key="9">
    <source>
        <dbReference type="EMBL" id="KAF3421548.1"/>
    </source>
</evidence>
<dbReference type="PANTHER" id="PTHR11662">
    <property type="entry name" value="SOLUTE CARRIER FAMILY 17"/>
    <property type="match status" value="1"/>
</dbReference>
<gene>
    <name evidence="9" type="ORF">E2986_01511</name>
</gene>
<dbReference type="Gene3D" id="1.20.1250.20">
    <property type="entry name" value="MFS general substrate transporter like domains"/>
    <property type="match status" value="1"/>
</dbReference>
<feature type="transmembrane region" description="Helical" evidence="7">
    <location>
        <begin position="24"/>
        <end position="45"/>
    </location>
</feature>
<evidence type="ECO:0000256" key="1">
    <source>
        <dbReference type="ARBA" id="ARBA00004141"/>
    </source>
</evidence>
<feature type="transmembrane region" description="Helical" evidence="7">
    <location>
        <begin position="362"/>
        <end position="387"/>
    </location>
</feature>
<dbReference type="FunFam" id="1.20.1250.20:FF:000003">
    <property type="entry name" value="Solute carrier family 17 member 3"/>
    <property type="match status" value="1"/>
</dbReference>
<dbReference type="InterPro" id="IPR050382">
    <property type="entry name" value="MFS_Na/Anion_cotransporter"/>
</dbReference>
<dbReference type="FunFam" id="1.20.1250.20:FF:000423">
    <property type="entry name" value="Putative inorganic phosphate cotransporter-like Protein"/>
    <property type="match status" value="1"/>
</dbReference>
<feature type="transmembrane region" description="Helical" evidence="7">
    <location>
        <begin position="90"/>
        <end position="114"/>
    </location>
</feature>
<dbReference type="GO" id="GO:0015293">
    <property type="term" value="F:symporter activity"/>
    <property type="evidence" value="ECO:0007669"/>
    <property type="project" value="UniProtKB-KW"/>
</dbReference>
<organism evidence="9 10">
    <name type="scientific">Frieseomelitta varia</name>
    <dbReference type="NCBI Taxonomy" id="561572"/>
    <lineage>
        <taxon>Eukaryota</taxon>
        <taxon>Metazoa</taxon>
        <taxon>Ecdysozoa</taxon>
        <taxon>Arthropoda</taxon>
        <taxon>Hexapoda</taxon>
        <taxon>Insecta</taxon>
        <taxon>Pterygota</taxon>
        <taxon>Neoptera</taxon>
        <taxon>Endopterygota</taxon>
        <taxon>Hymenoptera</taxon>
        <taxon>Apocrita</taxon>
        <taxon>Aculeata</taxon>
        <taxon>Apoidea</taxon>
        <taxon>Anthophila</taxon>
        <taxon>Apidae</taxon>
        <taxon>Frieseomelitta</taxon>
    </lineage>
</organism>
<dbReference type="PROSITE" id="PS50850">
    <property type="entry name" value="MFS"/>
    <property type="match status" value="1"/>
</dbReference>
<evidence type="ECO:0000256" key="7">
    <source>
        <dbReference type="SAM" id="Phobius"/>
    </source>
</evidence>
<dbReference type="GO" id="GO:0006820">
    <property type="term" value="P:monoatomic anion transport"/>
    <property type="evidence" value="ECO:0007669"/>
    <property type="project" value="TreeGrafter"/>
</dbReference>
<dbReference type="Pfam" id="PF07690">
    <property type="entry name" value="MFS_1"/>
    <property type="match status" value="1"/>
</dbReference>
<evidence type="ECO:0000259" key="8">
    <source>
        <dbReference type="PROSITE" id="PS50850"/>
    </source>
</evidence>
<evidence type="ECO:0000256" key="4">
    <source>
        <dbReference type="ARBA" id="ARBA00022847"/>
    </source>
</evidence>
<evidence type="ECO:0000256" key="2">
    <source>
        <dbReference type="ARBA" id="ARBA00022448"/>
    </source>
</evidence>
<dbReference type="InterPro" id="IPR011701">
    <property type="entry name" value="MFS"/>
</dbReference>
<keyword evidence="6 7" id="KW-0472">Membrane</keyword>
<dbReference type="InterPro" id="IPR020846">
    <property type="entry name" value="MFS_dom"/>
</dbReference>
<feature type="transmembrane region" description="Helical" evidence="7">
    <location>
        <begin position="489"/>
        <end position="511"/>
    </location>
</feature>
<feature type="transmembrane region" description="Helical" evidence="7">
    <location>
        <begin position="228"/>
        <end position="254"/>
    </location>
</feature>
<protein>
    <recommendedName>
        <fullName evidence="8">Major facilitator superfamily (MFS) profile domain-containing protein</fullName>
    </recommendedName>
</protein>
<keyword evidence="4" id="KW-0769">Symport</keyword>
<sequence length="550" mass="61448">MICLYLRPFGSTKSEISQQSLSRYLYGESTILSADIIIIGSFWLLCLDFPSIMLDKINLMMLCLLNDKAVDCKQERCVYVHTGGRIPQRWVFAIMGFLALFNAYAMRVCLSITITEMVVPMHKNVTHVVENTCPITDDDRQEGEDMSYVVTHLPGGMLSEKFGGKYSLGLGILATAVFTLITPLVVEYGEAVGLIVTRVLMGLCEGTTFPALNAMLAQWTPPEERSKIGSLVFAGAQLGTVVANSLSGVILHYSTMGWPAVFYVFGAIGILWFLIWLVTCYNNPDTHPFISERERKFLHERMDAHTHKKPPSVPWRHILKSVPLWALVAAQVGHDWGFFTLLTDLPKYMSSVLKYSIKSNGFLSSLPYLTMWICSLVTSFLADWMITSGIMSRTNVRKLGTTIASLGPGAFIIGASYAKCDRTTVIIMFTVGTTLMGTFYPGMKVNALDLSPNYSGTLMALVNGIGAFTGILTPYIVSELTPDQTLSQWRLVFWIVFIVFVVTNLIFILCASGEVEYWNDPEFVRRDREERRLKIANKKAEKNDKPKISP</sequence>
<dbReference type="Proteomes" id="UP000655588">
    <property type="component" value="Unassembled WGS sequence"/>
</dbReference>
<proteinExistence type="predicted"/>
<accession>A0A833S715</accession>
<dbReference type="InterPro" id="IPR036259">
    <property type="entry name" value="MFS_trans_sf"/>
</dbReference>